<sequence length="458" mass="49580">MVFLQLDAAEAPRGGKAVWLADRLRAATADGRLPVGTALPPSRQLAAELGLSRGAVVEAYGQLAEEGLTTARAGAGTVVARRHPAPVAPAEPAPPAPVVLDLSPSRPDLDAFPRAAWLRHQREALAAASASDLAYGDPRGHLALRTALAAWLARHRGLRVSPDAVVVTAGVAQALAVTAQVLVAADRRGIAVEDPGSPNAVDLLRHWGMRPRPVPVDEQGLRVDRVEDPAVLLTPAHQFPTGVVLSGERRRRLLDRLDRDDLLVVEDDYDADQRYDRTPVVALHRSAPERVVHTGSMSKSLAPGLRLGWMVVPHRWREDVVAARRYADLGSPVIDQLTLARLLGSGDYERHLRRQRRRLALRRDTLVEELSRTLPGCTVTGVRAGVHVVVTWPEGGLDEESVRQALEERGVRVSTLGAHRWADGPPGLVLGFAANPPDRLRAAVRLIAEELPAPARRR</sequence>
<dbReference type="GO" id="GO:0030170">
    <property type="term" value="F:pyridoxal phosphate binding"/>
    <property type="evidence" value="ECO:0007669"/>
    <property type="project" value="InterPro"/>
</dbReference>
<dbReference type="PANTHER" id="PTHR46577">
    <property type="entry name" value="HTH-TYPE TRANSCRIPTIONAL REGULATORY PROTEIN GABR"/>
    <property type="match status" value="1"/>
</dbReference>
<protein>
    <submittedName>
        <fullName evidence="7">GntR family transcriptional regulator/MocR family aminotransferase</fullName>
    </submittedName>
</protein>
<dbReference type="AlphaFoldDB" id="A0A542DYC9"/>
<dbReference type="EMBL" id="VFMN01000001">
    <property type="protein sequence ID" value="TQJ08059.1"/>
    <property type="molecule type" value="Genomic_DNA"/>
</dbReference>
<dbReference type="InterPro" id="IPR051446">
    <property type="entry name" value="HTH_trans_reg/aminotransferase"/>
</dbReference>
<dbReference type="RefSeq" id="WP_141847497.1">
    <property type="nucleotide sequence ID" value="NZ_BAAAPR010000002.1"/>
</dbReference>
<keyword evidence="4" id="KW-0238">DNA-binding</keyword>
<dbReference type="InterPro" id="IPR004839">
    <property type="entry name" value="Aminotransferase_I/II_large"/>
</dbReference>
<evidence type="ECO:0000313" key="8">
    <source>
        <dbReference type="Proteomes" id="UP000317893"/>
    </source>
</evidence>
<evidence type="ECO:0000256" key="4">
    <source>
        <dbReference type="ARBA" id="ARBA00023125"/>
    </source>
</evidence>
<dbReference type="InterPro" id="IPR000524">
    <property type="entry name" value="Tscrpt_reg_HTH_GntR"/>
</dbReference>
<dbReference type="Pfam" id="PF00392">
    <property type="entry name" value="GntR"/>
    <property type="match status" value="1"/>
</dbReference>
<accession>A0A542DYC9</accession>
<evidence type="ECO:0000256" key="3">
    <source>
        <dbReference type="ARBA" id="ARBA00023015"/>
    </source>
</evidence>
<dbReference type="GO" id="GO:0003700">
    <property type="term" value="F:DNA-binding transcription factor activity"/>
    <property type="evidence" value="ECO:0007669"/>
    <property type="project" value="InterPro"/>
</dbReference>
<dbReference type="Proteomes" id="UP000317893">
    <property type="component" value="Unassembled WGS sequence"/>
</dbReference>
<evidence type="ECO:0000256" key="5">
    <source>
        <dbReference type="ARBA" id="ARBA00023163"/>
    </source>
</evidence>
<dbReference type="SUPFAM" id="SSF46785">
    <property type="entry name" value="Winged helix' DNA-binding domain"/>
    <property type="match status" value="1"/>
</dbReference>
<proteinExistence type="inferred from homology"/>
<keyword evidence="3" id="KW-0805">Transcription regulation</keyword>
<evidence type="ECO:0000256" key="1">
    <source>
        <dbReference type="ARBA" id="ARBA00005384"/>
    </source>
</evidence>
<dbReference type="PROSITE" id="PS50949">
    <property type="entry name" value="HTH_GNTR"/>
    <property type="match status" value="1"/>
</dbReference>
<dbReference type="CDD" id="cd07377">
    <property type="entry name" value="WHTH_GntR"/>
    <property type="match status" value="1"/>
</dbReference>
<name>A0A542DYC9_9MICO</name>
<dbReference type="InterPro" id="IPR015424">
    <property type="entry name" value="PyrdxlP-dep_Trfase"/>
</dbReference>
<reference evidence="7 8" key="1">
    <citation type="submission" date="2019-06" db="EMBL/GenBank/DDBJ databases">
        <title>Sequencing the genomes of 1000 actinobacteria strains.</title>
        <authorList>
            <person name="Klenk H.-P."/>
        </authorList>
    </citation>
    <scope>NUCLEOTIDE SEQUENCE [LARGE SCALE GENOMIC DNA]</scope>
    <source>
        <strain evidence="7 8">DSM 18607</strain>
    </source>
</reference>
<keyword evidence="2" id="KW-0663">Pyridoxal phosphate</keyword>
<keyword evidence="7" id="KW-0808">Transferase</keyword>
<dbReference type="SMART" id="SM00345">
    <property type="entry name" value="HTH_GNTR"/>
    <property type="match status" value="1"/>
</dbReference>
<dbReference type="PRINTS" id="PR00035">
    <property type="entry name" value="HTHGNTR"/>
</dbReference>
<dbReference type="GO" id="GO:0003677">
    <property type="term" value="F:DNA binding"/>
    <property type="evidence" value="ECO:0007669"/>
    <property type="project" value="UniProtKB-KW"/>
</dbReference>
<dbReference type="CDD" id="cd00609">
    <property type="entry name" value="AAT_like"/>
    <property type="match status" value="1"/>
</dbReference>
<organism evidence="7 8">
    <name type="scientific">Lapillicoccus jejuensis</name>
    <dbReference type="NCBI Taxonomy" id="402171"/>
    <lineage>
        <taxon>Bacteria</taxon>
        <taxon>Bacillati</taxon>
        <taxon>Actinomycetota</taxon>
        <taxon>Actinomycetes</taxon>
        <taxon>Micrococcales</taxon>
        <taxon>Intrasporangiaceae</taxon>
        <taxon>Lapillicoccus</taxon>
    </lineage>
</organism>
<dbReference type="Gene3D" id="1.10.10.10">
    <property type="entry name" value="Winged helix-like DNA-binding domain superfamily/Winged helix DNA-binding domain"/>
    <property type="match status" value="1"/>
</dbReference>
<dbReference type="GO" id="GO:0008483">
    <property type="term" value="F:transaminase activity"/>
    <property type="evidence" value="ECO:0007669"/>
    <property type="project" value="UniProtKB-KW"/>
</dbReference>
<evidence type="ECO:0000256" key="2">
    <source>
        <dbReference type="ARBA" id="ARBA00022898"/>
    </source>
</evidence>
<keyword evidence="5" id="KW-0804">Transcription</keyword>
<dbReference type="InterPro" id="IPR036390">
    <property type="entry name" value="WH_DNA-bd_sf"/>
</dbReference>
<dbReference type="SUPFAM" id="SSF53383">
    <property type="entry name" value="PLP-dependent transferases"/>
    <property type="match status" value="1"/>
</dbReference>
<dbReference type="InterPro" id="IPR015421">
    <property type="entry name" value="PyrdxlP-dep_Trfase_major"/>
</dbReference>
<gene>
    <name evidence="7" type="ORF">FB458_1138</name>
</gene>
<evidence type="ECO:0000313" key="7">
    <source>
        <dbReference type="EMBL" id="TQJ08059.1"/>
    </source>
</evidence>
<dbReference type="PANTHER" id="PTHR46577:SF1">
    <property type="entry name" value="HTH-TYPE TRANSCRIPTIONAL REGULATORY PROTEIN GABR"/>
    <property type="match status" value="1"/>
</dbReference>
<keyword evidence="8" id="KW-1185">Reference proteome</keyword>
<keyword evidence="7" id="KW-0032">Aminotransferase</keyword>
<evidence type="ECO:0000259" key="6">
    <source>
        <dbReference type="PROSITE" id="PS50949"/>
    </source>
</evidence>
<dbReference type="InterPro" id="IPR036388">
    <property type="entry name" value="WH-like_DNA-bd_sf"/>
</dbReference>
<comment type="caution">
    <text evidence="7">The sequence shown here is derived from an EMBL/GenBank/DDBJ whole genome shotgun (WGS) entry which is preliminary data.</text>
</comment>
<feature type="domain" description="HTH gntR-type" evidence="6">
    <location>
        <begin position="14"/>
        <end position="82"/>
    </location>
</feature>
<comment type="similarity">
    <text evidence="1">In the C-terminal section; belongs to the class-I pyridoxal-phosphate-dependent aminotransferase family.</text>
</comment>
<dbReference type="Gene3D" id="3.40.640.10">
    <property type="entry name" value="Type I PLP-dependent aspartate aminotransferase-like (Major domain)"/>
    <property type="match status" value="1"/>
</dbReference>
<dbReference type="Pfam" id="PF00155">
    <property type="entry name" value="Aminotran_1_2"/>
    <property type="match status" value="1"/>
</dbReference>
<dbReference type="OrthoDB" id="199743at2"/>